<dbReference type="PIRSF" id="PIRSF002131">
    <property type="entry name" value="Ribosomal_S11"/>
    <property type="match status" value="1"/>
</dbReference>
<dbReference type="GO" id="GO:0005840">
    <property type="term" value="C:ribosome"/>
    <property type="evidence" value="ECO:0007669"/>
    <property type="project" value="UniProtKB-KW"/>
</dbReference>
<dbReference type="InterPro" id="IPR036967">
    <property type="entry name" value="Ribosomal_uS11_sf"/>
</dbReference>
<evidence type="ECO:0000313" key="4">
    <source>
        <dbReference type="EMBL" id="QRR29735.1"/>
    </source>
</evidence>
<keyword evidence="3" id="KW-0687">Ribonucleoprotein</keyword>
<dbReference type="Pfam" id="PF00411">
    <property type="entry name" value="Ribosomal_S11"/>
    <property type="match status" value="1"/>
</dbReference>
<dbReference type="InterPro" id="IPR001971">
    <property type="entry name" value="Ribosomal_uS11"/>
</dbReference>
<dbReference type="AlphaFoldDB" id="A0A893DCX5"/>
<dbReference type="GO" id="GO:1990904">
    <property type="term" value="C:ribonucleoprotein complex"/>
    <property type="evidence" value="ECO:0007669"/>
    <property type="project" value="UniProtKB-KW"/>
</dbReference>
<dbReference type="EMBL" id="MT246538">
    <property type="protein sequence ID" value="QRR29735.1"/>
    <property type="molecule type" value="Genomic_DNA"/>
</dbReference>
<evidence type="ECO:0000256" key="3">
    <source>
        <dbReference type="ARBA" id="ARBA00023274"/>
    </source>
</evidence>
<protein>
    <submittedName>
        <fullName evidence="4">Ribosomal protein S11</fullName>
    </submittedName>
</protein>
<evidence type="ECO:0000256" key="1">
    <source>
        <dbReference type="ARBA" id="ARBA00006194"/>
    </source>
</evidence>
<geneLocation type="mitochondrion" evidence="4"/>
<dbReference type="GO" id="GO:0003735">
    <property type="term" value="F:structural constituent of ribosome"/>
    <property type="evidence" value="ECO:0007669"/>
    <property type="project" value="InterPro"/>
</dbReference>
<sequence length="119" mass="13066">MSKLHISIVKIKITFSLRNSHVTISDVNGNILCHFSSGKLGFKGSRRGSSFASEVVLNNVIRYCMANNIVDTIVVLSGVGKGRKTVNRILKSSSLNILYIKDTTSTPFNGCRPPSLRRI</sequence>
<dbReference type="PANTHER" id="PTHR11759">
    <property type="entry name" value="40S RIBOSOMAL PROTEIN S14/30S RIBOSOMAL PROTEIN S11"/>
    <property type="match status" value="1"/>
</dbReference>
<dbReference type="RefSeq" id="YP_010165722.1">
    <property type="nucleotide sequence ID" value="NC_057511.1"/>
</dbReference>
<name>A0A893DCX5_9EUKA</name>
<dbReference type="Gene3D" id="3.30.420.80">
    <property type="entry name" value="Ribosomal protein S11"/>
    <property type="match status" value="1"/>
</dbReference>
<proteinExistence type="inferred from homology"/>
<keyword evidence="4" id="KW-0496">Mitochondrion</keyword>
<dbReference type="GeneID" id="67270303"/>
<keyword evidence="2 4" id="KW-0689">Ribosomal protein</keyword>
<dbReference type="GO" id="GO:0006412">
    <property type="term" value="P:translation"/>
    <property type="evidence" value="ECO:0007669"/>
    <property type="project" value="InterPro"/>
</dbReference>
<organism evidence="4">
    <name type="scientific">Imasa heleensis</name>
    <dbReference type="NCBI Taxonomy" id="2772037"/>
    <lineage>
        <taxon>Eukaryota</taxon>
        <taxon>Malawimonadida</taxon>
        <taxon>Imasidae</taxon>
        <taxon>Imasa</taxon>
    </lineage>
</organism>
<dbReference type="SUPFAM" id="SSF53137">
    <property type="entry name" value="Translational machinery components"/>
    <property type="match status" value="1"/>
</dbReference>
<comment type="similarity">
    <text evidence="1">Belongs to the universal ribosomal protein uS11 family.</text>
</comment>
<gene>
    <name evidence="4" type="primary">rps11</name>
</gene>
<dbReference type="HAMAP" id="MF_01310">
    <property type="entry name" value="Ribosomal_uS11"/>
    <property type="match status" value="1"/>
</dbReference>
<evidence type="ECO:0000256" key="2">
    <source>
        <dbReference type="ARBA" id="ARBA00022980"/>
    </source>
</evidence>
<accession>A0A893DCX5</accession>
<reference evidence="4" key="1">
    <citation type="journal article" date="2021" name="J. Eukaryot. Microbiol.">
        <title>Description of Imasa heleensis, gen. nov., sp. nov. (Imasidae, fam. nov.), a Deep-Branching Marine Malawimonad and Possible Key Taxon in Understanding Early Eukaryotic Evolution.</title>
        <authorList>
            <person name="Heiss A.A."/>
            <person name="Warring S.D."/>
            <person name="Lukacs K."/>
            <person name="Favate J."/>
            <person name="Yang A."/>
            <person name="Gyaltshen Y."/>
            <person name="Filardi C."/>
            <person name="Simpson A.G.B."/>
            <person name="Kim E."/>
        </authorList>
    </citation>
    <scope>NUCLEOTIDE SEQUENCE</scope>
</reference>